<dbReference type="InterPro" id="IPR029045">
    <property type="entry name" value="ClpP/crotonase-like_dom_sf"/>
</dbReference>
<dbReference type="Gene3D" id="3.90.226.10">
    <property type="entry name" value="2-enoyl-CoA Hydratase, Chain A, domain 1"/>
    <property type="match status" value="1"/>
</dbReference>
<dbReference type="AlphaFoldDB" id="A0AAE5A9B7"/>
<organism evidence="2 3">
    <name type="scientific">Rhodococcus oxybenzonivorans</name>
    <dbReference type="NCBI Taxonomy" id="1990687"/>
    <lineage>
        <taxon>Bacteria</taxon>
        <taxon>Bacillati</taxon>
        <taxon>Actinomycetota</taxon>
        <taxon>Actinomycetes</taxon>
        <taxon>Mycobacteriales</taxon>
        <taxon>Nocardiaceae</taxon>
        <taxon>Rhodococcus</taxon>
    </lineage>
</organism>
<dbReference type="InterPro" id="IPR051053">
    <property type="entry name" value="ECH/Chromodomain_protein"/>
</dbReference>
<gene>
    <name evidence="2" type="ORF">R4315_29570</name>
</gene>
<dbReference type="Proteomes" id="UP001185863">
    <property type="component" value="Unassembled WGS sequence"/>
</dbReference>
<dbReference type="RefSeq" id="WP_213571856.1">
    <property type="nucleotide sequence ID" value="NZ_JAWLUP010000194.1"/>
</dbReference>
<proteinExistence type="inferred from homology"/>
<dbReference type="InterPro" id="IPR001753">
    <property type="entry name" value="Enoyl-CoA_hydra/iso"/>
</dbReference>
<dbReference type="GO" id="GO:0003824">
    <property type="term" value="F:catalytic activity"/>
    <property type="evidence" value="ECO:0007669"/>
    <property type="project" value="UniProtKB-ARBA"/>
</dbReference>
<dbReference type="InterPro" id="IPR014748">
    <property type="entry name" value="Enoyl-CoA_hydra_C"/>
</dbReference>
<dbReference type="EMBL" id="JAWLUP010000194">
    <property type="protein sequence ID" value="MDV7268672.1"/>
    <property type="molecule type" value="Genomic_DNA"/>
</dbReference>
<evidence type="ECO:0000313" key="2">
    <source>
        <dbReference type="EMBL" id="MDV7268672.1"/>
    </source>
</evidence>
<comment type="caution">
    <text evidence="2">The sequence shown here is derived from an EMBL/GenBank/DDBJ whole genome shotgun (WGS) entry which is preliminary data.</text>
</comment>
<comment type="similarity">
    <text evidence="1">Belongs to the enoyl-CoA hydratase/isomerase family.</text>
</comment>
<dbReference type="Gene3D" id="1.10.12.10">
    <property type="entry name" value="Lyase 2-enoyl-coa Hydratase, Chain A, domain 2"/>
    <property type="match status" value="1"/>
</dbReference>
<evidence type="ECO:0000313" key="3">
    <source>
        <dbReference type="Proteomes" id="UP001185863"/>
    </source>
</evidence>
<dbReference type="PANTHER" id="PTHR43684">
    <property type="match status" value="1"/>
</dbReference>
<name>A0AAE5A9B7_9NOCA</name>
<dbReference type="SUPFAM" id="SSF52096">
    <property type="entry name" value="ClpP/crotonase"/>
    <property type="match status" value="1"/>
</dbReference>
<evidence type="ECO:0000256" key="1">
    <source>
        <dbReference type="ARBA" id="ARBA00005254"/>
    </source>
</evidence>
<dbReference type="CDD" id="cd06558">
    <property type="entry name" value="crotonase-like"/>
    <property type="match status" value="1"/>
</dbReference>
<accession>A0AAE5A9B7</accession>
<dbReference type="Pfam" id="PF00378">
    <property type="entry name" value="ECH_1"/>
    <property type="match status" value="1"/>
</dbReference>
<dbReference type="NCBIfam" id="NF006109">
    <property type="entry name" value="PRK08260.1"/>
    <property type="match status" value="1"/>
</dbReference>
<reference evidence="2" key="1">
    <citation type="submission" date="2023-10" db="EMBL/GenBank/DDBJ databases">
        <title>Development of a sustainable strategy for remediation of hydrocarbon-contaminated territories based on the waste exchange concept.</title>
        <authorList>
            <person name="Krivoruchko A."/>
        </authorList>
    </citation>
    <scope>NUCLEOTIDE SEQUENCE</scope>
    <source>
        <strain evidence="2">IEGM 68</strain>
    </source>
</reference>
<dbReference type="PANTHER" id="PTHR43684:SF4">
    <property type="entry name" value="ENOYL-COA HYDRATASE_ISOMERASE FAMILY PROTEIN (AFU_ORTHOLOGUE AFUA_1G01890)"/>
    <property type="match status" value="1"/>
</dbReference>
<protein>
    <submittedName>
        <fullName evidence="2">Enoyl-CoA hydratase-related protein</fullName>
    </submittedName>
</protein>
<sequence length="286" mass="30795">MSVQDEEAALDYEDVRYEVSDGVAVLTLDAPERRNGMRVGMLVDLLRILDRADRDPQVRAVIVTGAGDEFSVGAALDGPETLSRALVEDTDGHTPTGYREPAGRISERLFAMQKPVIAALNGHAIGGGATIAAAMDIRIASEDARFGFVFTRRGVVPEGASSWFLPRLVGVGRATDWILTGRVFDAAEGYEAGYLTRVVPADQVMSAARAYAEQFVHETSPTSVALSKRLLASGWQHAHPGPAAADESRTYAGRVDSKDAREGILSFLERRPAVFPPLDPSPAEKF</sequence>